<evidence type="ECO:0000256" key="3">
    <source>
        <dbReference type="ARBA" id="ARBA00022833"/>
    </source>
</evidence>
<proteinExistence type="predicted"/>
<evidence type="ECO:0008006" key="6">
    <source>
        <dbReference type="Google" id="ProtNLM"/>
    </source>
</evidence>
<dbReference type="PANTHER" id="PTHR23431">
    <property type="entry name" value="DNA-DIRECTED RNA POLYMERASES I, II, AND III SUBUNIT RPABC5 FAMILY MEMBER"/>
    <property type="match status" value="1"/>
</dbReference>
<dbReference type="Gene3D" id="1.10.10.60">
    <property type="entry name" value="Homeodomain-like"/>
    <property type="match status" value="1"/>
</dbReference>
<keyword evidence="1" id="KW-0240">DNA-directed RNA polymerase</keyword>
<evidence type="ECO:0000256" key="1">
    <source>
        <dbReference type="ARBA" id="ARBA00022478"/>
    </source>
</evidence>
<dbReference type="SUPFAM" id="SSF46924">
    <property type="entry name" value="RNA polymerase subunit RPB10"/>
    <property type="match status" value="1"/>
</dbReference>
<dbReference type="GO" id="GO:0005665">
    <property type="term" value="C:RNA polymerase II, core complex"/>
    <property type="evidence" value="ECO:0007669"/>
    <property type="project" value="TreeGrafter"/>
</dbReference>
<dbReference type="GO" id="GO:0008270">
    <property type="term" value="F:zinc ion binding"/>
    <property type="evidence" value="ECO:0007669"/>
    <property type="project" value="TreeGrafter"/>
</dbReference>
<dbReference type="PANTHER" id="PTHR23431:SF3">
    <property type="entry name" value="DNA-DIRECTED RNA POLYMERASES I, II, AND III SUBUNIT RPABC5"/>
    <property type="match status" value="1"/>
</dbReference>
<keyword evidence="4" id="KW-0804">Transcription</keyword>
<protein>
    <recommendedName>
        <fullName evidence="6">DNA-directed RNA polymerase</fullName>
    </recommendedName>
</protein>
<sequence>MLIPIRCVSCNLPLAGKWIKYLELVEEKKKEDGRTDKTIPYMTTMTVKTAEGRAMDELGLVRECCRRHVLTHVDLL</sequence>
<dbReference type="GO" id="GO:0006366">
    <property type="term" value="P:transcription by RNA polymerase II"/>
    <property type="evidence" value="ECO:0007669"/>
    <property type="project" value="TreeGrafter"/>
</dbReference>
<dbReference type="GO" id="GO:0006360">
    <property type="term" value="P:transcription by RNA polymerase I"/>
    <property type="evidence" value="ECO:0007669"/>
    <property type="project" value="TreeGrafter"/>
</dbReference>
<dbReference type="EMBL" id="MN739976">
    <property type="protein sequence ID" value="QHT81029.1"/>
    <property type="molecule type" value="Genomic_DNA"/>
</dbReference>
<dbReference type="GO" id="GO:0003899">
    <property type="term" value="F:DNA-directed RNA polymerase activity"/>
    <property type="evidence" value="ECO:0007669"/>
    <property type="project" value="InterPro"/>
</dbReference>
<dbReference type="GO" id="GO:0005736">
    <property type="term" value="C:RNA polymerase I complex"/>
    <property type="evidence" value="ECO:0007669"/>
    <property type="project" value="TreeGrafter"/>
</dbReference>
<accession>A0A6C0HKL6</accession>
<evidence type="ECO:0000313" key="5">
    <source>
        <dbReference type="EMBL" id="QHT81029.1"/>
    </source>
</evidence>
<evidence type="ECO:0000256" key="4">
    <source>
        <dbReference type="ARBA" id="ARBA00023163"/>
    </source>
</evidence>
<dbReference type="GO" id="GO:0042797">
    <property type="term" value="P:tRNA transcription by RNA polymerase III"/>
    <property type="evidence" value="ECO:0007669"/>
    <property type="project" value="TreeGrafter"/>
</dbReference>
<dbReference type="InterPro" id="IPR023580">
    <property type="entry name" value="RNA_pol_su_RPB10"/>
</dbReference>
<organism evidence="5">
    <name type="scientific">viral metagenome</name>
    <dbReference type="NCBI Taxonomy" id="1070528"/>
    <lineage>
        <taxon>unclassified sequences</taxon>
        <taxon>metagenomes</taxon>
        <taxon>organismal metagenomes</taxon>
    </lineage>
</organism>
<keyword evidence="3" id="KW-0862">Zinc</keyword>
<evidence type="ECO:0000256" key="2">
    <source>
        <dbReference type="ARBA" id="ARBA00022723"/>
    </source>
</evidence>
<keyword evidence="2" id="KW-0479">Metal-binding</keyword>
<dbReference type="InterPro" id="IPR000268">
    <property type="entry name" value="RPABC5/Rpb10"/>
</dbReference>
<dbReference type="Pfam" id="PF01194">
    <property type="entry name" value="RNA_pol_N"/>
    <property type="match status" value="1"/>
</dbReference>
<name>A0A6C0HKL6_9ZZZZ</name>
<dbReference type="GO" id="GO:0003677">
    <property type="term" value="F:DNA binding"/>
    <property type="evidence" value="ECO:0007669"/>
    <property type="project" value="InterPro"/>
</dbReference>
<reference evidence="5" key="1">
    <citation type="journal article" date="2020" name="Nature">
        <title>Giant virus diversity and host interactions through global metagenomics.</title>
        <authorList>
            <person name="Schulz F."/>
            <person name="Roux S."/>
            <person name="Paez-Espino D."/>
            <person name="Jungbluth S."/>
            <person name="Walsh D.A."/>
            <person name="Denef V.J."/>
            <person name="McMahon K.D."/>
            <person name="Konstantinidis K.T."/>
            <person name="Eloe-Fadrosh E.A."/>
            <person name="Kyrpides N.C."/>
            <person name="Woyke T."/>
        </authorList>
    </citation>
    <scope>NUCLEOTIDE SEQUENCE</scope>
    <source>
        <strain evidence="5">GVMAG-M-3300023184-135</strain>
    </source>
</reference>
<dbReference type="AlphaFoldDB" id="A0A6C0HKL6"/>
<dbReference type="GO" id="GO:0005666">
    <property type="term" value="C:RNA polymerase III complex"/>
    <property type="evidence" value="ECO:0007669"/>
    <property type="project" value="TreeGrafter"/>
</dbReference>